<feature type="compositionally biased region" description="Acidic residues" evidence="1">
    <location>
        <begin position="54"/>
        <end position="63"/>
    </location>
</feature>
<dbReference type="AlphaFoldDB" id="A0A7E4VEG3"/>
<dbReference type="Proteomes" id="UP000492821">
    <property type="component" value="Unassembled WGS sequence"/>
</dbReference>
<dbReference type="WBParaSite" id="Pan_g19499.t1">
    <property type="protein sequence ID" value="Pan_g19499.t1"/>
    <property type="gene ID" value="Pan_g19499"/>
</dbReference>
<feature type="transmembrane region" description="Helical" evidence="2">
    <location>
        <begin position="74"/>
        <end position="100"/>
    </location>
</feature>
<feature type="region of interest" description="Disordered" evidence="1">
    <location>
        <begin position="1"/>
        <end position="64"/>
    </location>
</feature>
<accession>A0A7E4VEG3</accession>
<keyword evidence="2" id="KW-0472">Membrane</keyword>
<reference evidence="3" key="1">
    <citation type="journal article" date="2013" name="Genetics">
        <title>The draft genome and transcriptome of Panagrellus redivivus are shaped by the harsh demands of a free-living lifestyle.</title>
        <authorList>
            <person name="Srinivasan J."/>
            <person name="Dillman A.R."/>
            <person name="Macchietto M.G."/>
            <person name="Heikkinen L."/>
            <person name="Lakso M."/>
            <person name="Fracchia K.M."/>
            <person name="Antoshechkin I."/>
            <person name="Mortazavi A."/>
            <person name="Wong G."/>
            <person name="Sternberg P.W."/>
        </authorList>
    </citation>
    <scope>NUCLEOTIDE SEQUENCE [LARGE SCALE GENOMIC DNA]</scope>
    <source>
        <strain evidence="3">MT8872</strain>
    </source>
</reference>
<evidence type="ECO:0000256" key="1">
    <source>
        <dbReference type="SAM" id="MobiDB-lite"/>
    </source>
</evidence>
<keyword evidence="2" id="KW-1133">Transmembrane helix</keyword>
<organism evidence="3 4">
    <name type="scientific">Panagrellus redivivus</name>
    <name type="common">Microworm</name>
    <dbReference type="NCBI Taxonomy" id="6233"/>
    <lineage>
        <taxon>Eukaryota</taxon>
        <taxon>Metazoa</taxon>
        <taxon>Ecdysozoa</taxon>
        <taxon>Nematoda</taxon>
        <taxon>Chromadorea</taxon>
        <taxon>Rhabditida</taxon>
        <taxon>Tylenchina</taxon>
        <taxon>Panagrolaimomorpha</taxon>
        <taxon>Panagrolaimoidea</taxon>
        <taxon>Panagrolaimidae</taxon>
        <taxon>Panagrellus</taxon>
    </lineage>
</organism>
<name>A0A7E4VEG3_PANRE</name>
<protein>
    <submittedName>
        <fullName evidence="4">Uncharacterized protein</fullName>
    </submittedName>
</protein>
<keyword evidence="2" id="KW-0812">Transmembrane</keyword>
<feature type="compositionally biased region" description="Low complexity" evidence="1">
    <location>
        <begin position="1"/>
        <end position="53"/>
    </location>
</feature>
<evidence type="ECO:0000313" key="3">
    <source>
        <dbReference type="Proteomes" id="UP000492821"/>
    </source>
</evidence>
<proteinExistence type="predicted"/>
<sequence>MAKNATTTTKKPEPTTTEKPTTTDLPSTTTEKPTTVTTTTTTTAATTPHTTPTDYEDPDMTDEPLEKQDCDFDYYGMFTCGSGSVKITIFTLMAVILIILTNR</sequence>
<evidence type="ECO:0000313" key="4">
    <source>
        <dbReference type="WBParaSite" id="Pan_g19499.t1"/>
    </source>
</evidence>
<reference evidence="4" key="2">
    <citation type="submission" date="2020-10" db="UniProtKB">
        <authorList>
            <consortium name="WormBaseParasite"/>
        </authorList>
    </citation>
    <scope>IDENTIFICATION</scope>
</reference>
<keyword evidence="3" id="KW-1185">Reference proteome</keyword>
<evidence type="ECO:0000256" key="2">
    <source>
        <dbReference type="SAM" id="Phobius"/>
    </source>
</evidence>